<dbReference type="SUPFAM" id="SSF51658">
    <property type="entry name" value="Xylose isomerase-like"/>
    <property type="match status" value="1"/>
</dbReference>
<dbReference type="NCBIfam" id="TIGR00695">
    <property type="entry name" value="uxuA"/>
    <property type="match status" value="1"/>
</dbReference>
<dbReference type="GO" id="GO:0008927">
    <property type="term" value="F:mannonate dehydratase activity"/>
    <property type="evidence" value="ECO:0007669"/>
    <property type="project" value="UniProtKB-UniRule"/>
</dbReference>
<dbReference type="AlphaFoldDB" id="A0A1H0J5F5"/>
<dbReference type="EMBL" id="FNIW01000018">
    <property type="protein sequence ID" value="SDO38966.1"/>
    <property type="molecule type" value="Genomic_DNA"/>
</dbReference>
<evidence type="ECO:0000256" key="8">
    <source>
        <dbReference type="ARBA" id="ARBA00023239"/>
    </source>
</evidence>
<organism evidence="11 13">
    <name type="scientific">Prevotella communis</name>
    <dbReference type="NCBI Taxonomy" id="2913614"/>
    <lineage>
        <taxon>Bacteria</taxon>
        <taxon>Pseudomonadati</taxon>
        <taxon>Bacteroidota</taxon>
        <taxon>Bacteroidia</taxon>
        <taxon>Bacteroidales</taxon>
        <taxon>Prevotellaceae</taxon>
        <taxon>Prevotella</taxon>
    </lineage>
</organism>
<dbReference type="InterPro" id="IPR036237">
    <property type="entry name" value="Xyl_isomerase-like_sf"/>
</dbReference>
<dbReference type="EC" id="4.2.1.8" evidence="5 9"/>
<name>A0A1H0J5F5_9BACT</name>
<sequence length="417" mass="47789">MERTWRWFGKKDKITLAQLRQIGVEGIVTALHDVPLGQVWTREKIRELREYIESYGMRWSVVESLPVVETIKYGGPDRDQQIEVYKESLRNLAAEGINCICYNFMPVLDWARTDLFHDNPNGATNLYFNYAEFAYFDIYILKRPGAREEWENFQFPEGWGEGRSVIAECDELAKTMTPEKDHKLVETIVIKTQGFVSGNFSENDEAPIQKFREFLDLYKGIDKKQLRENMKYFLEAIMPVCEECNINMCVHPDDPPIEILGLPRIVRTEEDIRWFLNAVPNKHNGLTFCAGSLSAGAYNNVVELAKEFASRTHFVHLRSCHIFPNGDFTEASHLGGRADLIELCRIFEKENPALPMRVDHGMTFTDEPGGIMDESSHGHNAGYTLLGRMFALGQVQGILATVDRELGIPYKQPGFFD</sequence>
<evidence type="ECO:0000256" key="2">
    <source>
        <dbReference type="ARBA" id="ARBA00002713"/>
    </source>
</evidence>
<evidence type="ECO:0000256" key="9">
    <source>
        <dbReference type="HAMAP-Rule" id="MF_00106"/>
    </source>
</evidence>
<dbReference type="PIRSF" id="PIRSF016049">
    <property type="entry name" value="Man_dehyd"/>
    <property type="match status" value="1"/>
</dbReference>
<dbReference type="RefSeq" id="WP_091815906.1">
    <property type="nucleotide sequence ID" value="NZ_CP091790.1"/>
</dbReference>
<dbReference type="EMBL" id="FNCQ01000004">
    <property type="protein sequence ID" value="SDG48180.1"/>
    <property type="molecule type" value="Genomic_DNA"/>
</dbReference>
<dbReference type="GO" id="GO:0030145">
    <property type="term" value="F:manganese ion binding"/>
    <property type="evidence" value="ECO:0007669"/>
    <property type="project" value="TreeGrafter"/>
</dbReference>
<evidence type="ECO:0000313" key="11">
    <source>
        <dbReference type="EMBL" id="SDO38966.1"/>
    </source>
</evidence>
<keyword evidence="12" id="KW-1185">Reference proteome</keyword>
<dbReference type="Gene3D" id="3.20.20.150">
    <property type="entry name" value="Divalent-metal-dependent TIM barrel enzymes"/>
    <property type="match status" value="1"/>
</dbReference>
<dbReference type="STRING" id="645274.SAMN04487901_104165"/>
<dbReference type="PANTHER" id="PTHR30387:SF2">
    <property type="entry name" value="MANNONATE DEHYDRATASE"/>
    <property type="match status" value="1"/>
</dbReference>
<evidence type="ECO:0000256" key="4">
    <source>
        <dbReference type="ARBA" id="ARBA00007389"/>
    </source>
</evidence>
<comment type="catalytic activity">
    <reaction evidence="1 9">
        <text>D-mannonate = 2-dehydro-3-deoxy-D-gluconate + H2O</text>
        <dbReference type="Rhea" id="RHEA:20097"/>
        <dbReference type="ChEBI" id="CHEBI:15377"/>
        <dbReference type="ChEBI" id="CHEBI:17767"/>
        <dbReference type="ChEBI" id="CHEBI:57990"/>
        <dbReference type="EC" id="4.2.1.8"/>
    </reaction>
</comment>
<comment type="function">
    <text evidence="2 9">Catalyzes the dehydration of D-mannonate.</text>
</comment>
<dbReference type="OrthoDB" id="9780250at2"/>
<dbReference type="PANTHER" id="PTHR30387">
    <property type="entry name" value="MANNONATE DEHYDRATASE"/>
    <property type="match status" value="1"/>
</dbReference>
<evidence type="ECO:0000313" key="10">
    <source>
        <dbReference type="EMBL" id="SDG48180.1"/>
    </source>
</evidence>
<dbReference type="GO" id="GO:0042840">
    <property type="term" value="P:D-glucuronate catabolic process"/>
    <property type="evidence" value="ECO:0007669"/>
    <property type="project" value="TreeGrafter"/>
</dbReference>
<dbReference type="NCBIfam" id="NF003027">
    <property type="entry name" value="PRK03906.1"/>
    <property type="match status" value="1"/>
</dbReference>
<dbReference type="Proteomes" id="UP000199134">
    <property type="component" value="Unassembled WGS sequence"/>
</dbReference>
<evidence type="ECO:0000256" key="5">
    <source>
        <dbReference type="ARBA" id="ARBA00012927"/>
    </source>
</evidence>
<evidence type="ECO:0000256" key="3">
    <source>
        <dbReference type="ARBA" id="ARBA00004892"/>
    </source>
</evidence>
<evidence type="ECO:0000256" key="6">
    <source>
        <dbReference type="ARBA" id="ARBA00023004"/>
    </source>
</evidence>
<protein>
    <recommendedName>
        <fullName evidence="5 9">Mannonate dehydratase</fullName>
        <ecNumber evidence="5 9">4.2.1.8</ecNumber>
    </recommendedName>
    <alternativeName>
        <fullName evidence="9">D-mannonate hydro-lyase</fullName>
    </alternativeName>
</protein>
<dbReference type="HAMAP" id="MF_00106">
    <property type="entry name" value="UxuA"/>
    <property type="match status" value="1"/>
</dbReference>
<comment type="pathway">
    <text evidence="3 9">Carbohydrate metabolism; pentose and glucuronate interconversion.</text>
</comment>
<dbReference type="InterPro" id="IPR004628">
    <property type="entry name" value="Man_deHydtase"/>
</dbReference>
<evidence type="ECO:0000256" key="1">
    <source>
        <dbReference type="ARBA" id="ARBA00001794"/>
    </source>
</evidence>
<comment type="cofactor">
    <cofactor evidence="9">
        <name>Fe(2+)</name>
        <dbReference type="ChEBI" id="CHEBI:29033"/>
    </cofactor>
    <cofactor evidence="9">
        <name>Mn(2+)</name>
        <dbReference type="ChEBI" id="CHEBI:29035"/>
    </cofactor>
</comment>
<evidence type="ECO:0000313" key="13">
    <source>
        <dbReference type="Proteomes" id="UP000199134"/>
    </source>
</evidence>
<keyword evidence="8 9" id="KW-0456">Lyase</keyword>
<accession>A0A1G7UN70</accession>
<reference evidence="11 12" key="2">
    <citation type="submission" date="2016-10" db="EMBL/GenBank/DDBJ databases">
        <authorList>
            <person name="Varghese N."/>
            <person name="Submissions S."/>
        </authorList>
    </citation>
    <scope>NUCLEOTIDE SEQUENCE</scope>
    <source>
        <strain evidence="11">BP1-145</strain>
        <strain evidence="12">BP1-148</strain>
    </source>
</reference>
<evidence type="ECO:0000256" key="7">
    <source>
        <dbReference type="ARBA" id="ARBA00023211"/>
    </source>
</evidence>
<keyword evidence="7 9" id="KW-0464">Manganese</keyword>
<keyword evidence="6 9" id="KW-0408">Iron</keyword>
<comment type="similarity">
    <text evidence="4 9">Belongs to the mannonate dehydratase family.</text>
</comment>
<evidence type="ECO:0000313" key="12">
    <source>
        <dbReference type="Proteomes" id="UP000198779"/>
    </source>
</evidence>
<gene>
    <name evidence="9" type="primary">uxuA</name>
    <name evidence="11" type="ORF">SAMN04487900_11839</name>
    <name evidence="10" type="ORF">SAMN04487901_104165</name>
</gene>
<reference evidence="10 13" key="1">
    <citation type="submission" date="2016-10" db="EMBL/GenBank/DDBJ databases">
        <authorList>
            <person name="de Groot N.N."/>
        </authorList>
    </citation>
    <scope>NUCLEOTIDE SEQUENCE [LARGE SCALE GENOMIC DNA]</scope>
    <source>
        <strain evidence="13">BP1-145</strain>
        <strain evidence="10">BP1-148</strain>
    </source>
</reference>
<dbReference type="GO" id="GO:0008198">
    <property type="term" value="F:ferrous iron binding"/>
    <property type="evidence" value="ECO:0007669"/>
    <property type="project" value="TreeGrafter"/>
</dbReference>
<accession>A0A1H0J5F5</accession>
<dbReference type="Proteomes" id="UP000198779">
    <property type="component" value="Unassembled WGS sequence"/>
</dbReference>
<proteinExistence type="inferred from homology"/>
<dbReference type="Pfam" id="PF03786">
    <property type="entry name" value="UxuA"/>
    <property type="match status" value="1"/>
</dbReference>
<dbReference type="UniPathway" id="UPA00246"/>